<dbReference type="CDD" id="cd17574">
    <property type="entry name" value="REC_OmpR"/>
    <property type="match status" value="1"/>
</dbReference>
<dbReference type="PROSITE" id="PS50110">
    <property type="entry name" value="RESPONSE_REGULATORY"/>
    <property type="match status" value="1"/>
</dbReference>
<evidence type="ECO:0000256" key="10">
    <source>
        <dbReference type="ARBA" id="ARBA00037471"/>
    </source>
</evidence>
<evidence type="ECO:0000259" key="15">
    <source>
        <dbReference type="PROSITE" id="PS51755"/>
    </source>
</evidence>
<reference evidence="16" key="1">
    <citation type="submission" date="2022-05" db="EMBL/GenBank/DDBJ databases">
        <title>Novel bacterial taxa in a minimal lignocellulolytic consortium and its capacity to transform plastics disclosed by genome-resolved metagenomics.</title>
        <authorList>
            <person name="Rodriguez C.A.D."/>
            <person name="Diaz-Garcia L."/>
            <person name="Herrera K."/>
            <person name="Tarazona N.A."/>
            <person name="Sproer C."/>
            <person name="Overmann J."/>
            <person name="Jimenez D.J."/>
        </authorList>
    </citation>
    <scope>NUCLEOTIDE SEQUENCE</scope>
    <source>
        <strain evidence="16">MAG5</strain>
    </source>
</reference>
<feature type="DNA-binding region" description="OmpR/PhoB-type" evidence="13">
    <location>
        <begin position="123"/>
        <end position="221"/>
    </location>
</feature>
<dbReference type="GO" id="GO:0032993">
    <property type="term" value="C:protein-DNA complex"/>
    <property type="evidence" value="ECO:0007669"/>
    <property type="project" value="TreeGrafter"/>
</dbReference>
<dbReference type="PROSITE" id="PS51755">
    <property type="entry name" value="OMPR_PHOB"/>
    <property type="match status" value="1"/>
</dbReference>
<dbReference type="Gene3D" id="3.40.50.2300">
    <property type="match status" value="1"/>
</dbReference>
<evidence type="ECO:0000256" key="9">
    <source>
        <dbReference type="ARBA" id="ARBA00023163"/>
    </source>
</evidence>
<keyword evidence="8" id="KW-0010">Activator</keyword>
<keyword evidence="3 12" id="KW-0597">Phosphoprotein</keyword>
<keyword evidence="5" id="KW-0805">Transcription regulation</keyword>
<evidence type="ECO:0000256" key="3">
    <source>
        <dbReference type="ARBA" id="ARBA00022553"/>
    </source>
</evidence>
<proteinExistence type="predicted"/>
<dbReference type="Gene3D" id="1.10.10.10">
    <property type="entry name" value="Winged helix-like DNA-binding domain superfamily/Winged helix DNA-binding domain"/>
    <property type="match status" value="1"/>
</dbReference>
<dbReference type="InterPro" id="IPR011006">
    <property type="entry name" value="CheY-like_superfamily"/>
</dbReference>
<dbReference type="SMART" id="SM00448">
    <property type="entry name" value="REC"/>
    <property type="match status" value="1"/>
</dbReference>
<evidence type="ECO:0000313" key="16">
    <source>
        <dbReference type="EMBL" id="URN93523.1"/>
    </source>
</evidence>
<evidence type="ECO:0000259" key="14">
    <source>
        <dbReference type="PROSITE" id="PS50110"/>
    </source>
</evidence>
<sequence>MNILIVDDDTHIQKLISIHLQRAGYNVLLAGNGIEALEVLKHRWPDLAIVDVMMPEMDGLTLTKILSEQYEIPVLLLTAKGTLEDKEQGFLAGSDDYVVKPFEPKELLYRVAVIIRRIDKSVKLNFEIGNLKINRLTYEVIIGKQTLIFPLKEFEILCLLASKPDQVFTRSQIMEKVWGYDYEGDDHTLNTHITRVRQRLERALATIEIVTIRGLGYKIEVKTP</sequence>
<keyword evidence="9" id="KW-0804">Transcription</keyword>
<dbReference type="InterPro" id="IPR039420">
    <property type="entry name" value="WalR-like"/>
</dbReference>
<evidence type="ECO:0000313" key="17">
    <source>
        <dbReference type="Proteomes" id="UP001056756"/>
    </source>
</evidence>
<dbReference type="KEGG" id="plig:NAG76_17040"/>
<dbReference type="EMBL" id="CP097899">
    <property type="protein sequence ID" value="URN93523.1"/>
    <property type="molecule type" value="Genomic_DNA"/>
</dbReference>
<comment type="function">
    <text evidence="10">Member of the two-component regulatory system HssS/HssR involved in intracellular heme homeostasis and tempering of staphylococcal virulence. Phosphorylated HssR binds to a direct repeat sequence within hrtAB promoter and activates the expression of hrtAB, an efflux pump, in response to extracellular heme, hemin, hemoglobin or blood.</text>
</comment>
<keyword evidence="7 13" id="KW-0238">DNA-binding</keyword>
<keyword evidence="6" id="KW-0843">Virulence</keyword>
<evidence type="ECO:0000256" key="5">
    <source>
        <dbReference type="ARBA" id="ARBA00023015"/>
    </source>
</evidence>
<feature type="domain" description="OmpR/PhoB-type" evidence="15">
    <location>
        <begin position="123"/>
        <end position="221"/>
    </location>
</feature>
<evidence type="ECO:0000256" key="6">
    <source>
        <dbReference type="ARBA" id="ARBA00023026"/>
    </source>
</evidence>
<comment type="subcellular location">
    <subcellularLocation>
        <location evidence="1">Cytoplasm</location>
    </subcellularLocation>
</comment>
<dbReference type="SUPFAM" id="SSF52172">
    <property type="entry name" value="CheY-like"/>
    <property type="match status" value="1"/>
</dbReference>
<accession>A0A9J6ZBR7</accession>
<dbReference type="InterPro" id="IPR001867">
    <property type="entry name" value="OmpR/PhoB-type_DNA-bd"/>
</dbReference>
<dbReference type="GO" id="GO:0000976">
    <property type="term" value="F:transcription cis-regulatory region binding"/>
    <property type="evidence" value="ECO:0007669"/>
    <property type="project" value="TreeGrafter"/>
</dbReference>
<dbReference type="Proteomes" id="UP001056756">
    <property type="component" value="Chromosome"/>
</dbReference>
<evidence type="ECO:0000256" key="13">
    <source>
        <dbReference type="PROSITE-ProRule" id="PRU01091"/>
    </source>
</evidence>
<gene>
    <name evidence="16" type="ORF">NAG76_17040</name>
</gene>
<dbReference type="AlphaFoldDB" id="A0A9J6ZBR7"/>
<dbReference type="GO" id="GO:0005829">
    <property type="term" value="C:cytosol"/>
    <property type="evidence" value="ECO:0007669"/>
    <property type="project" value="TreeGrafter"/>
</dbReference>
<evidence type="ECO:0000256" key="12">
    <source>
        <dbReference type="PROSITE-ProRule" id="PRU00169"/>
    </source>
</evidence>
<dbReference type="GO" id="GO:0000156">
    <property type="term" value="F:phosphorelay response regulator activity"/>
    <property type="evidence" value="ECO:0007669"/>
    <property type="project" value="TreeGrafter"/>
</dbReference>
<dbReference type="InterPro" id="IPR036388">
    <property type="entry name" value="WH-like_DNA-bd_sf"/>
</dbReference>
<evidence type="ECO:0000256" key="2">
    <source>
        <dbReference type="ARBA" id="ARBA00022490"/>
    </source>
</evidence>
<protein>
    <recommendedName>
        <fullName evidence="11">Heme response regulator HssR</fullName>
    </recommendedName>
</protein>
<dbReference type="InterPro" id="IPR001789">
    <property type="entry name" value="Sig_transdc_resp-reg_receiver"/>
</dbReference>
<name>A0A9J6ZBR7_9BACL</name>
<organism evidence="16 17">
    <name type="scientific">Candidatus Pristimantibacillus lignocellulolyticus</name>
    <dbReference type="NCBI Taxonomy" id="2994561"/>
    <lineage>
        <taxon>Bacteria</taxon>
        <taxon>Bacillati</taxon>
        <taxon>Bacillota</taxon>
        <taxon>Bacilli</taxon>
        <taxon>Bacillales</taxon>
        <taxon>Paenibacillaceae</taxon>
        <taxon>Candidatus Pristimantibacillus</taxon>
    </lineage>
</organism>
<dbReference type="PANTHER" id="PTHR48111">
    <property type="entry name" value="REGULATOR OF RPOS"/>
    <property type="match status" value="1"/>
</dbReference>
<evidence type="ECO:0000256" key="8">
    <source>
        <dbReference type="ARBA" id="ARBA00023159"/>
    </source>
</evidence>
<dbReference type="Pfam" id="PF00486">
    <property type="entry name" value="Trans_reg_C"/>
    <property type="match status" value="1"/>
</dbReference>
<evidence type="ECO:0000256" key="1">
    <source>
        <dbReference type="ARBA" id="ARBA00004496"/>
    </source>
</evidence>
<feature type="modified residue" description="4-aspartylphosphate" evidence="12">
    <location>
        <position position="51"/>
    </location>
</feature>
<dbReference type="PANTHER" id="PTHR48111:SF49">
    <property type="entry name" value="HEME RESPONSE REGULATOR HSSR"/>
    <property type="match status" value="1"/>
</dbReference>
<keyword evidence="2" id="KW-0963">Cytoplasm</keyword>
<evidence type="ECO:0000256" key="4">
    <source>
        <dbReference type="ARBA" id="ARBA00023012"/>
    </source>
</evidence>
<evidence type="ECO:0000256" key="7">
    <source>
        <dbReference type="ARBA" id="ARBA00023125"/>
    </source>
</evidence>
<dbReference type="CDD" id="cd00383">
    <property type="entry name" value="trans_reg_C"/>
    <property type="match status" value="1"/>
</dbReference>
<evidence type="ECO:0000256" key="11">
    <source>
        <dbReference type="ARBA" id="ARBA00039976"/>
    </source>
</evidence>
<dbReference type="Pfam" id="PF00072">
    <property type="entry name" value="Response_reg"/>
    <property type="match status" value="1"/>
</dbReference>
<dbReference type="GO" id="GO:0006355">
    <property type="term" value="P:regulation of DNA-templated transcription"/>
    <property type="evidence" value="ECO:0007669"/>
    <property type="project" value="InterPro"/>
</dbReference>
<keyword evidence="4" id="KW-0902">Two-component regulatory system</keyword>
<feature type="domain" description="Response regulatory" evidence="14">
    <location>
        <begin position="2"/>
        <end position="115"/>
    </location>
</feature>
<dbReference type="SMART" id="SM00862">
    <property type="entry name" value="Trans_reg_C"/>
    <property type="match status" value="1"/>
</dbReference>
<dbReference type="FunFam" id="3.40.50.2300:FF:000001">
    <property type="entry name" value="DNA-binding response regulator PhoB"/>
    <property type="match status" value="1"/>
</dbReference>